<dbReference type="PANTHER" id="PTHR16048">
    <property type="entry name" value="MSL2-RELATED"/>
    <property type="match status" value="1"/>
</dbReference>
<protein>
    <recommendedName>
        <fullName evidence="2">CXC MSL2-type domain-containing protein</fullName>
    </recommendedName>
</protein>
<dbReference type="Gene3D" id="3.30.40.10">
    <property type="entry name" value="Zinc/RING finger domain, C3HC4 (zinc finger)"/>
    <property type="match status" value="1"/>
</dbReference>
<evidence type="ECO:0000313" key="4">
    <source>
        <dbReference type="Proteomes" id="UP001160148"/>
    </source>
</evidence>
<keyword evidence="4" id="KW-1185">Reference proteome</keyword>
<dbReference type="Pfam" id="PF16682">
    <property type="entry name" value="MSL2-CXC"/>
    <property type="match status" value="1"/>
</dbReference>
<evidence type="ECO:0000256" key="1">
    <source>
        <dbReference type="PROSITE-ProRule" id="PRU01396"/>
    </source>
</evidence>
<organism evidence="3 4">
    <name type="scientific">Macrosiphum euphorbiae</name>
    <name type="common">potato aphid</name>
    <dbReference type="NCBI Taxonomy" id="13131"/>
    <lineage>
        <taxon>Eukaryota</taxon>
        <taxon>Metazoa</taxon>
        <taxon>Ecdysozoa</taxon>
        <taxon>Arthropoda</taxon>
        <taxon>Hexapoda</taxon>
        <taxon>Insecta</taxon>
        <taxon>Pterygota</taxon>
        <taxon>Neoptera</taxon>
        <taxon>Paraneoptera</taxon>
        <taxon>Hemiptera</taxon>
        <taxon>Sternorrhyncha</taxon>
        <taxon>Aphidomorpha</taxon>
        <taxon>Aphidoidea</taxon>
        <taxon>Aphididae</taxon>
        <taxon>Macrosiphini</taxon>
        <taxon>Macrosiphum</taxon>
    </lineage>
</organism>
<dbReference type="PROSITE" id="PS52051">
    <property type="entry name" value="CXC_MSL2"/>
    <property type="match status" value="1"/>
</dbReference>
<dbReference type="InterPro" id="IPR013083">
    <property type="entry name" value="Znf_RING/FYVE/PHD"/>
</dbReference>
<evidence type="ECO:0000259" key="2">
    <source>
        <dbReference type="PROSITE" id="PS52051"/>
    </source>
</evidence>
<dbReference type="EMBL" id="CARXXK010000003">
    <property type="protein sequence ID" value="CAI6363741.1"/>
    <property type="molecule type" value="Genomic_DNA"/>
</dbReference>
<dbReference type="Proteomes" id="UP001160148">
    <property type="component" value="Unassembled WGS sequence"/>
</dbReference>
<keyword evidence="1" id="KW-0158">Chromosome</keyword>
<dbReference type="GO" id="GO:0072487">
    <property type="term" value="C:MSL complex"/>
    <property type="evidence" value="ECO:0007669"/>
    <property type="project" value="UniProtKB-UniRule"/>
</dbReference>
<dbReference type="GO" id="GO:0016567">
    <property type="term" value="P:protein ubiquitination"/>
    <property type="evidence" value="ECO:0007669"/>
    <property type="project" value="TreeGrafter"/>
</dbReference>
<dbReference type="PANTHER" id="PTHR16048:SF3">
    <property type="entry name" value="E3 UBIQUITIN-PROTEIN LIGASE MSL2"/>
    <property type="match status" value="1"/>
</dbReference>
<dbReference type="InterPro" id="IPR032049">
    <property type="entry name" value="Msl2-CXC"/>
</dbReference>
<accession>A0AAV0X7Q3</accession>
<comment type="caution">
    <text evidence="3">The sequence shown here is derived from an EMBL/GenBank/DDBJ whole genome shotgun (WGS) entry which is preliminary data.</text>
</comment>
<name>A0AAV0X7Q3_9HEMI</name>
<reference evidence="3 4" key="1">
    <citation type="submission" date="2023-01" db="EMBL/GenBank/DDBJ databases">
        <authorList>
            <person name="Whitehead M."/>
        </authorList>
    </citation>
    <scope>NUCLEOTIDE SEQUENCE [LARGE SCALE GENOMIC DNA]</scope>
</reference>
<proteinExistence type="inferred from homology"/>
<feature type="domain" description="CXC MSL2-type" evidence="2">
    <location>
        <begin position="261"/>
        <end position="312"/>
    </location>
</feature>
<dbReference type="InterPro" id="IPR037922">
    <property type="entry name" value="MSL2"/>
</dbReference>
<dbReference type="AlphaFoldDB" id="A0AAV0X7Q3"/>
<keyword evidence="1" id="KW-0539">Nucleus</keyword>
<evidence type="ECO:0000313" key="3">
    <source>
        <dbReference type="EMBL" id="CAI6363741.1"/>
    </source>
</evidence>
<dbReference type="CDD" id="cd13122">
    <property type="entry name" value="MSL2_CXC"/>
    <property type="match status" value="1"/>
</dbReference>
<gene>
    <name evidence="3" type="ORF">MEUPH1_LOCUS18643</name>
</gene>
<comment type="similarity">
    <text evidence="1">Belongs to the MSL2 family.</text>
</comment>
<dbReference type="GO" id="GO:0061630">
    <property type="term" value="F:ubiquitin protein ligase activity"/>
    <property type="evidence" value="ECO:0007669"/>
    <property type="project" value="InterPro"/>
</dbReference>
<dbReference type="SMART" id="SM01114">
    <property type="entry name" value="CXC"/>
    <property type="match status" value="1"/>
</dbReference>
<dbReference type="InterPro" id="IPR033467">
    <property type="entry name" value="Tesmin/TSO1-like_CXC"/>
</dbReference>
<sequence>MELMICYSSTCRIALQAKSTDPLTWHKLHSLLPKLHEHLSCQVCHKLVDRLNPYLDGYACTVCVNYQITETPSGTIIQCYKKLCAYIHSSPLYKVMSTRVEDQRLVEIITEVIGLPRSVNGYSGMGNGTVIKQEIKEEESEDDMTLMVHSTMTKQEIKEEDSEDDIMLMVNGTMTKQEIKEEDSEDDIKLMVNGTMNKQEIKEEDNKDDITLISSSDIQLPTENQTSGDYINYQLFDVQSQKPKIQNQSVFNNIPKKKRNDRRWGCRCGNATTTPGKLTCFGQRCPCYTEQKSCAQCKCRGCRNPRRNRSNNDDNLEIDQIRRKPVTLELVSSLKPSSHNNSNTAFSSYTMHDMLQFSSHSQNFDQGGTEDNLGHVNSIFHSP</sequence>